<protein>
    <submittedName>
        <fullName evidence="1">Uncharacterized protein</fullName>
    </submittedName>
</protein>
<gene>
    <name evidence="1" type="ORF">GOP47_0021460</name>
</gene>
<evidence type="ECO:0000313" key="2">
    <source>
        <dbReference type="Proteomes" id="UP000886520"/>
    </source>
</evidence>
<dbReference type="EMBL" id="JABFUD020000021">
    <property type="protein sequence ID" value="KAI5062913.1"/>
    <property type="molecule type" value="Genomic_DNA"/>
</dbReference>
<comment type="caution">
    <text evidence="1">The sequence shown here is derived from an EMBL/GenBank/DDBJ whole genome shotgun (WGS) entry which is preliminary data.</text>
</comment>
<reference evidence="1" key="1">
    <citation type="submission" date="2021-01" db="EMBL/GenBank/DDBJ databases">
        <title>Adiantum capillus-veneris genome.</title>
        <authorList>
            <person name="Fang Y."/>
            <person name="Liao Q."/>
        </authorList>
    </citation>
    <scope>NUCLEOTIDE SEQUENCE</scope>
    <source>
        <strain evidence="1">H3</strain>
        <tissue evidence="1">Leaf</tissue>
    </source>
</reference>
<accession>A0A9D4U8F2</accession>
<dbReference type="AlphaFoldDB" id="A0A9D4U8F2"/>
<dbReference type="Proteomes" id="UP000886520">
    <property type="component" value="Chromosome 21"/>
</dbReference>
<organism evidence="1 2">
    <name type="scientific">Adiantum capillus-veneris</name>
    <name type="common">Maidenhair fern</name>
    <dbReference type="NCBI Taxonomy" id="13818"/>
    <lineage>
        <taxon>Eukaryota</taxon>
        <taxon>Viridiplantae</taxon>
        <taxon>Streptophyta</taxon>
        <taxon>Embryophyta</taxon>
        <taxon>Tracheophyta</taxon>
        <taxon>Polypodiopsida</taxon>
        <taxon>Polypodiidae</taxon>
        <taxon>Polypodiales</taxon>
        <taxon>Pteridineae</taxon>
        <taxon>Pteridaceae</taxon>
        <taxon>Vittarioideae</taxon>
        <taxon>Adiantum</taxon>
    </lineage>
</organism>
<evidence type="ECO:0000313" key="1">
    <source>
        <dbReference type="EMBL" id="KAI5062913.1"/>
    </source>
</evidence>
<keyword evidence="2" id="KW-1185">Reference proteome</keyword>
<sequence>MFFPAALEIDLWHYIERSSSKRELRSGDADLNFHRLCKQRTLQMISTNECRTFGRTLKFCIERLRSSISTRV</sequence>
<name>A0A9D4U8F2_ADICA</name>
<proteinExistence type="predicted"/>